<evidence type="ECO:0000256" key="5">
    <source>
        <dbReference type="ARBA" id="ARBA00022833"/>
    </source>
</evidence>
<dbReference type="PATRIC" id="fig|742725.3.peg.1695"/>
<keyword evidence="4 7" id="KW-0378">Hydrolase</keyword>
<dbReference type="GO" id="GO:0005829">
    <property type="term" value="C:cytosol"/>
    <property type="evidence" value="ECO:0007669"/>
    <property type="project" value="UniProtKB-ARBA"/>
</dbReference>
<evidence type="ECO:0000256" key="4">
    <source>
        <dbReference type="ARBA" id="ARBA00022801"/>
    </source>
</evidence>
<dbReference type="Gene3D" id="1.10.1370.10">
    <property type="entry name" value="Neurolysin, domain 3"/>
    <property type="match status" value="1"/>
</dbReference>
<dbReference type="PANTHER" id="PTHR43660">
    <property type="entry name" value="DIPEPTIDYL CARBOXYPEPTIDASE"/>
    <property type="match status" value="1"/>
</dbReference>
<comment type="caution">
    <text evidence="9">The sequence shown here is derived from an EMBL/GenBank/DDBJ whole genome shotgun (WGS) entry which is preliminary data.</text>
</comment>
<evidence type="ECO:0000313" key="9">
    <source>
        <dbReference type="EMBL" id="EHB91554.1"/>
    </source>
</evidence>
<dbReference type="Proteomes" id="UP000006008">
    <property type="component" value="Unassembled WGS sequence"/>
</dbReference>
<dbReference type="GeneID" id="92815364"/>
<dbReference type="InterPro" id="IPR024079">
    <property type="entry name" value="MetalloPept_cat_dom_sf"/>
</dbReference>
<dbReference type="PANTHER" id="PTHR43660:SF1">
    <property type="entry name" value="DIPEPTIDYL CARBOXYPEPTIDASE"/>
    <property type="match status" value="1"/>
</dbReference>
<dbReference type="AlphaFoldDB" id="G5HAD8"/>
<keyword evidence="10" id="KW-1185">Reference proteome</keyword>
<dbReference type="EMBL" id="ADLD01000013">
    <property type="protein sequence ID" value="EHB91554.1"/>
    <property type="molecule type" value="Genomic_DNA"/>
</dbReference>
<dbReference type="eggNOG" id="COG0339">
    <property type="taxonomic scope" value="Bacteria"/>
</dbReference>
<dbReference type="InterPro" id="IPR045090">
    <property type="entry name" value="Pept_M3A_M3B"/>
</dbReference>
<dbReference type="InterPro" id="IPR001567">
    <property type="entry name" value="Pept_M3A_M3B_dom"/>
</dbReference>
<dbReference type="STRING" id="742725.HMPREF9450_01603"/>
<sequence length="731" mass="83381">MKNLSALTFLMIMTTLLSGCKSKQAENNPLLETWSTPFGVPPFDKIKTEHFKPAVEAGIRLHEAQIDSIVKNTETPSFGNVIEALDRSGEVLNNAYTVFSLLNSAESNDRMQADDMEISPLVSAHNDNIYLNDRLFQKVKAVYDQREYLSLDPQQLRLTEQTYKRFVRAGALLTPAQKEQLKKINEQLSRLGVQFGNNLLADNNAFTLVIDKQEDLAGVPASIQSAANTEAVNRKMEGKWVFTLSKPSMIPFLSYSERRDLREKLYKAYLERCNRGDSTDNKQIVNEIAKLRLEKARLMGYPSYGAFALDDEMAQTPENAYALLDKLWQPSLELAKKELEEMKAIKKAETGDDSFESWDWWYYAEKVRKQKYDLNEEMLRPYLSLDNVVQGIFQLSNRLWGITFRPVSVPVYHKECIAYEVLDKDNKHLGILYFDFFPRPGKQGGAWCGAYREERYEEGKRIAPVVTIVANVSRPATPNGVALLNLDETETLFHEFGHALHSLFSQVHYAGIGGVEQDFVELPSQLMENWAFEPDMLRMYAKHYQTGDPMPDDLIEKIQRSALFNQGFTTTELLAASLSDMDIHTITEYRPIDLNAFEKEMLNGKRGLIPQIEPRYRYPYFAHIFGGGYAAGYYSYIWAEVLDKDAYEAFVESGDIFDRTTAESYRKNILERGGSEGGMELYKKFRGHEPDIKPLMIKRGLIEMPADTAARPAPLDTAARNASIRRIIGQQ</sequence>
<keyword evidence="5 7" id="KW-0862">Zinc</keyword>
<evidence type="ECO:0000256" key="7">
    <source>
        <dbReference type="RuleBase" id="RU003435"/>
    </source>
</evidence>
<dbReference type="GO" id="GO:0004222">
    <property type="term" value="F:metalloendopeptidase activity"/>
    <property type="evidence" value="ECO:0007669"/>
    <property type="project" value="InterPro"/>
</dbReference>
<evidence type="ECO:0000313" key="10">
    <source>
        <dbReference type="Proteomes" id="UP000006008"/>
    </source>
</evidence>
<dbReference type="GO" id="GO:0006508">
    <property type="term" value="P:proteolysis"/>
    <property type="evidence" value="ECO:0007669"/>
    <property type="project" value="UniProtKB-KW"/>
</dbReference>
<evidence type="ECO:0000256" key="2">
    <source>
        <dbReference type="ARBA" id="ARBA00022670"/>
    </source>
</evidence>
<dbReference type="RefSeq" id="WP_009134409.1">
    <property type="nucleotide sequence ID" value="NZ_CP102250.1"/>
</dbReference>
<evidence type="ECO:0000256" key="1">
    <source>
        <dbReference type="ARBA" id="ARBA00006040"/>
    </source>
</evidence>
<dbReference type="PROSITE" id="PS51257">
    <property type="entry name" value="PROKAR_LIPOPROTEIN"/>
    <property type="match status" value="1"/>
</dbReference>
<evidence type="ECO:0000256" key="6">
    <source>
        <dbReference type="ARBA" id="ARBA00023049"/>
    </source>
</evidence>
<dbReference type="SUPFAM" id="SSF55486">
    <property type="entry name" value="Metalloproteases ('zincins'), catalytic domain"/>
    <property type="match status" value="1"/>
</dbReference>
<keyword evidence="2 7" id="KW-0645">Protease</keyword>
<gene>
    <name evidence="9" type="ORF">HMPREF9450_01603</name>
</gene>
<dbReference type="Pfam" id="PF01432">
    <property type="entry name" value="Peptidase_M3"/>
    <property type="match status" value="1"/>
</dbReference>
<evidence type="ECO:0000256" key="3">
    <source>
        <dbReference type="ARBA" id="ARBA00022723"/>
    </source>
</evidence>
<protein>
    <recommendedName>
        <fullName evidence="8">Peptidase M3A/M3B catalytic domain-containing protein</fullName>
    </recommendedName>
</protein>
<dbReference type="GO" id="GO:0046872">
    <property type="term" value="F:metal ion binding"/>
    <property type="evidence" value="ECO:0007669"/>
    <property type="project" value="UniProtKB-UniRule"/>
</dbReference>
<proteinExistence type="inferred from homology"/>
<feature type="domain" description="Peptidase M3A/M3B catalytic" evidence="8">
    <location>
        <begin position="253"/>
        <end position="697"/>
    </location>
</feature>
<keyword evidence="3 7" id="KW-0479">Metal-binding</keyword>
<dbReference type="HOGENOM" id="CLU_001805_4_0_10"/>
<dbReference type="CDD" id="cd06456">
    <property type="entry name" value="M3A_DCP"/>
    <property type="match status" value="1"/>
</dbReference>
<dbReference type="InterPro" id="IPR034005">
    <property type="entry name" value="M3A_DCP"/>
</dbReference>
<dbReference type="FunFam" id="3.40.390.10:FF:000009">
    <property type="entry name" value="Oligopeptidase A"/>
    <property type="match status" value="1"/>
</dbReference>
<dbReference type="Gene3D" id="3.40.390.10">
    <property type="entry name" value="Collagenase (Catalytic Domain)"/>
    <property type="match status" value="1"/>
</dbReference>
<organism evidence="9 10">
    <name type="scientific">Alistipes indistinctus YIT 12060</name>
    <dbReference type="NCBI Taxonomy" id="742725"/>
    <lineage>
        <taxon>Bacteria</taxon>
        <taxon>Pseudomonadati</taxon>
        <taxon>Bacteroidota</taxon>
        <taxon>Bacteroidia</taxon>
        <taxon>Bacteroidales</taxon>
        <taxon>Rikenellaceae</taxon>
        <taxon>Alistipes</taxon>
    </lineage>
</organism>
<dbReference type="InterPro" id="IPR024077">
    <property type="entry name" value="Neurolysin/TOP_dom2"/>
</dbReference>
<dbReference type="OrthoDB" id="9773538at2"/>
<dbReference type="GO" id="GO:0004180">
    <property type="term" value="F:carboxypeptidase activity"/>
    <property type="evidence" value="ECO:0007669"/>
    <property type="project" value="TreeGrafter"/>
</dbReference>
<evidence type="ECO:0000259" key="8">
    <source>
        <dbReference type="Pfam" id="PF01432"/>
    </source>
</evidence>
<reference evidence="9 10" key="1">
    <citation type="submission" date="2011-08" db="EMBL/GenBank/DDBJ databases">
        <title>The Genome Sequence of Alistipes indistinctus YIT 12060.</title>
        <authorList>
            <consortium name="The Broad Institute Genome Sequencing Platform"/>
            <person name="Earl A."/>
            <person name="Ward D."/>
            <person name="Feldgarden M."/>
            <person name="Gevers D."/>
            <person name="Morotomi M."/>
            <person name="Young S.K."/>
            <person name="Zeng Q."/>
            <person name="Gargeya S."/>
            <person name="Fitzgerald M."/>
            <person name="Haas B."/>
            <person name="Abouelleil A."/>
            <person name="Alvarado L."/>
            <person name="Arachchi H.M."/>
            <person name="Berlin A."/>
            <person name="Brown A."/>
            <person name="Chapman S.B."/>
            <person name="Chen Z."/>
            <person name="Dunbar C."/>
            <person name="Freedman E."/>
            <person name="Gearin G."/>
            <person name="Gellesch M."/>
            <person name="Goldberg J."/>
            <person name="Griggs A."/>
            <person name="Gujja S."/>
            <person name="Heiman D."/>
            <person name="Howarth C."/>
            <person name="Larson L."/>
            <person name="Lui A."/>
            <person name="MacDonald P.J.P."/>
            <person name="Montmayeur A."/>
            <person name="Murphy C."/>
            <person name="Neiman D."/>
            <person name="Pearson M."/>
            <person name="Priest M."/>
            <person name="Roberts A."/>
            <person name="Saif S."/>
            <person name="Shea T."/>
            <person name="Shenoy N."/>
            <person name="Sisk P."/>
            <person name="Stolte C."/>
            <person name="Sykes S."/>
            <person name="Wortman J."/>
            <person name="Nusbaum C."/>
            <person name="Birren B."/>
        </authorList>
    </citation>
    <scope>NUCLEOTIDE SEQUENCE [LARGE SCALE GENOMIC DNA]</scope>
    <source>
        <strain evidence="9 10">YIT 12060</strain>
    </source>
</reference>
<comment type="similarity">
    <text evidence="1 7">Belongs to the peptidase M3 family.</text>
</comment>
<accession>G5HAD8</accession>
<keyword evidence="6 7" id="KW-0482">Metalloprotease</keyword>
<comment type="cofactor">
    <cofactor evidence="7">
        <name>Zn(2+)</name>
        <dbReference type="ChEBI" id="CHEBI:29105"/>
    </cofactor>
    <text evidence="7">Binds 1 zinc ion.</text>
</comment>
<name>G5HAD8_9BACT</name>